<dbReference type="PANTHER" id="PTHR34220">
    <property type="entry name" value="SENSOR HISTIDINE KINASE YPDA"/>
    <property type="match status" value="1"/>
</dbReference>
<accession>A0A3S1B091</accession>
<comment type="caution">
    <text evidence="3">The sequence shown here is derived from an EMBL/GenBank/DDBJ whole genome shotgun (WGS) entry which is preliminary data.</text>
</comment>
<dbReference type="Gene3D" id="2.60.40.10">
    <property type="entry name" value="Immunoglobulins"/>
    <property type="match status" value="1"/>
</dbReference>
<organism evidence="3 4">
    <name type="scientific">Chitinophaga solisilvae</name>
    <dbReference type="NCBI Taxonomy" id="1233460"/>
    <lineage>
        <taxon>Bacteria</taxon>
        <taxon>Pseudomonadati</taxon>
        <taxon>Bacteroidota</taxon>
        <taxon>Chitinophagia</taxon>
        <taxon>Chitinophagales</taxon>
        <taxon>Chitinophagaceae</taxon>
        <taxon>Chitinophaga</taxon>
    </lineage>
</organism>
<reference evidence="3" key="1">
    <citation type="submission" date="2020-05" db="EMBL/GenBank/DDBJ databases">
        <title>Chitinophaga laudate sp. nov., isolated from a tropical peat swamp.</title>
        <authorList>
            <person name="Goh C.B.S."/>
            <person name="Lee M.S."/>
            <person name="Parimannan S."/>
            <person name="Pasbakhsh P."/>
            <person name="Yule C.M."/>
            <person name="Rajandas H."/>
            <person name="Loke S."/>
            <person name="Croft L."/>
            <person name="Tan J.B.L."/>
        </authorList>
    </citation>
    <scope>NUCLEOTIDE SEQUENCE</scope>
    <source>
        <strain evidence="3">Mgbs1</strain>
    </source>
</reference>
<dbReference type="SUPFAM" id="SSF63829">
    <property type="entry name" value="Calcium-dependent phosphotriesterase"/>
    <property type="match status" value="1"/>
</dbReference>
<dbReference type="SUPFAM" id="SSF55874">
    <property type="entry name" value="ATPase domain of HSP90 chaperone/DNA topoisomerase II/histidine kinase"/>
    <property type="match status" value="1"/>
</dbReference>
<dbReference type="InterPro" id="IPR015943">
    <property type="entry name" value="WD40/YVTN_repeat-like_dom_sf"/>
</dbReference>
<gene>
    <name evidence="3" type="ORF">ECE50_018425</name>
</gene>
<dbReference type="Pfam" id="PF06580">
    <property type="entry name" value="His_kinase"/>
    <property type="match status" value="1"/>
</dbReference>
<dbReference type="EMBL" id="RIAR02000001">
    <property type="protein sequence ID" value="NSL88825.1"/>
    <property type="molecule type" value="Genomic_DNA"/>
</dbReference>
<keyword evidence="3" id="KW-0808">Transferase</keyword>
<dbReference type="GO" id="GO:0000155">
    <property type="term" value="F:phosphorelay sensor kinase activity"/>
    <property type="evidence" value="ECO:0007669"/>
    <property type="project" value="InterPro"/>
</dbReference>
<dbReference type="PANTHER" id="PTHR34220:SF7">
    <property type="entry name" value="SENSOR HISTIDINE KINASE YPDA"/>
    <property type="match status" value="1"/>
</dbReference>
<dbReference type="InterPro" id="IPR013783">
    <property type="entry name" value="Ig-like_fold"/>
</dbReference>
<sequence>MIRLTHTRRYDVVPCLLFYALLLLAAKRLQAQSYTVINYRWVQGFNASNVYNIFQDSRKYLWISTENGVIRYNGSDFKHYTKKDGLLDNEVLSISEDQLGRVWLLPFTNTLCYYRNGRLYNQSDDPLLKRIKLEARVSQIMMDASANLWIREEGQALLRVDTAGKISRWKPDQQAIQHICIGKEGALHVLCGNAALYVFKKGYFELTGQAPFEPDQFTVLNASAVYSPAQGALWYYAGENSGQRRSLPKITQPTGVTNNEDETVFVGSENGLYLVNLQSGTMMEQLLPGYKTGPCIRTQDGSLWIGTAGKGLIRMVRSPVRSVPFAQPLSAFLYIKATADGMYGTTQNGLFVEAKISADGRCQTNIQRINPERRYEHCVFVKREKGQVWMLAADGIKLKKSIQGKPVKAYYTCCKQALEEADGEMITATNTGVLKFNFRSFMPRDTLLKGQRVVTVSRIGDTLYAGTLSGLVACFPDGHCLPVDTGNRFLRTRITALCKDSSHVLWCADNGGVLLAIVHNKVIDTIGPEEGLQCSRIAALKASRKYLWAGTDNGLFAITRKPPYRIARHVTYTTGLAGNQVNCIDVKGDMIWAGTSEGVSYFDENELPEPYAIARIEISSIRNGDVFLTPGNDVLQLQSASLSVEFDVIDFSGNAQPVFSWRLNEDTSWTTISGRTLSFPSLPYGKFRLAIRAFSPNWHQQYTLVQDFYNKPPYYRNPWFISMLVLLSVIALIAMSTGIIRWLRRRDQQQLSVQRSLLHLEQMALQGQLNPHFIFNCIAAIKEHYEAGDKEKAHEFVDAFSLLIRQTFEMSAETFVSLDKELEYLRQYLIVEQQRFNHVFRFSVTRQTQLPDKDIIIPAMLLQPVVENAIRHGIRHLPDGMGFVTVRAEQQAENVRITITDNGIGREKSKMLSRHFNIRKLTSTAVNEKRLNILNRLFPGKINIHMEDLHPPDHGYSGTKVVITYPLTINQNSCHESNHC</sequence>
<name>A0A3S1B091_9BACT</name>
<protein>
    <submittedName>
        <fullName evidence="3">Histidine kinase</fullName>
    </submittedName>
</protein>
<dbReference type="InterPro" id="IPR036890">
    <property type="entry name" value="HATPase_C_sf"/>
</dbReference>
<keyword evidence="4" id="KW-1185">Reference proteome</keyword>
<dbReference type="AlphaFoldDB" id="A0A3S1B091"/>
<evidence type="ECO:0000313" key="4">
    <source>
        <dbReference type="Proteomes" id="UP000281028"/>
    </source>
</evidence>
<dbReference type="Gene3D" id="3.30.565.10">
    <property type="entry name" value="Histidine kinase-like ATPase, C-terminal domain"/>
    <property type="match status" value="1"/>
</dbReference>
<dbReference type="OrthoDB" id="9809670at2"/>
<evidence type="ECO:0000259" key="2">
    <source>
        <dbReference type="Pfam" id="PF06580"/>
    </source>
</evidence>
<feature type="domain" description="Histidine kinase/HSP90-like ATPase" evidence="1">
    <location>
        <begin position="861"/>
        <end position="967"/>
    </location>
</feature>
<evidence type="ECO:0000259" key="1">
    <source>
        <dbReference type="Pfam" id="PF02518"/>
    </source>
</evidence>
<dbReference type="InterPro" id="IPR011047">
    <property type="entry name" value="Quinoprotein_ADH-like_sf"/>
</dbReference>
<dbReference type="GO" id="GO:0016020">
    <property type="term" value="C:membrane"/>
    <property type="evidence" value="ECO:0007669"/>
    <property type="project" value="InterPro"/>
</dbReference>
<dbReference type="Pfam" id="PF02518">
    <property type="entry name" value="HATPase_c"/>
    <property type="match status" value="1"/>
</dbReference>
<feature type="domain" description="Signal transduction histidine kinase internal region" evidence="2">
    <location>
        <begin position="761"/>
        <end position="838"/>
    </location>
</feature>
<dbReference type="Proteomes" id="UP000281028">
    <property type="component" value="Unassembled WGS sequence"/>
</dbReference>
<dbReference type="Pfam" id="PF07494">
    <property type="entry name" value="Reg_prop"/>
    <property type="match status" value="1"/>
</dbReference>
<keyword evidence="3" id="KW-0418">Kinase</keyword>
<dbReference type="InterPro" id="IPR010559">
    <property type="entry name" value="Sig_transdc_His_kin_internal"/>
</dbReference>
<evidence type="ECO:0000313" key="3">
    <source>
        <dbReference type="EMBL" id="NSL88825.1"/>
    </source>
</evidence>
<dbReference type="InterPro" id="IPR011110">
    <property type="entry name" value="Reg_prop"/>
</dbReference>
<dbReference type="Gene3D" id="2.130.10.10">
    <property type="entry name" value="YVTN repeat-like/Quinoprotein amine dehydrogenase"/>
    <property type="match status" value="2"/>
</dbReference>
<dbReference type="SUPFAM" id="SSF50998">
    <property type="entry name" value="Quinoprotein alcohol dehydrogenase-like"/>
    <property type="match status" value="1"/>
</dbReference>
<proteinExistence type="predicted"/>
<dbReference type="InterPro" id="IPR003594">
    <property type="entry name" value="HATPase_dom"/>
</dbReference>
<dbReference type="InterPro" id="IPR050640">
    <property type="entry name" value="Bact_2-comp_sensor_kinase"/>
</dbReference>